<reference evidence="2" key="1">
    <citation type="journal article" date="2020" name="Nature">
        <title>Giant virus diversity and host interactions through global metagenomics.</title>
        <authorList>
            <person name="Schulz F."/>
            <person name="Roux S."/>
            <person name="Paez-Espino D."/>
            <person name="Jungbluth S."/>
            <person name="Walsh D.A."/>
            <person name="Denef V.J."/>
            <person name="McMahon K.D."/>
            <person name="Konstantinidis K.T."/>
            <person name="Eloe-Fadrosh E.A."/>
            <person name="Kyrpides N.C."/>
            <person name="Woyke T."/>
        </authorList>
    </citation>
    <scope>NUCLEOTIDE SEQUENCE</scope>
    <source>
        <strain evidence="2">GVMAG-M-3300010157-4</strain>
    </source>
</reference>
<proteinExistence type="predicted"/>
<dbReference type="SUPFAM" id="SSF52047">
    <property type="entry name" value="RNI-like"/>
    <property type="match status" value="1"/>
</dbReference>
<dbReference type="Gene3D" id="3.80.10.10">
    <property type="entry name" value="Ribonuclease Inhibitor"/>
    <property type="match status" value="1"/>
</dbReference>
<dbReference type="EMBL" id="MN739080">
    <property type="protein sequence ID" value="QHS87386.1"/>
    <property type="molecule type" value="Genomic_DNA"/>
</dbReference>
<name>A0A6C0B5L3_9ZZZZ</name>
<sequence>MVVNNCFGLFYVFQIACDSIINFLALPNVIMSCSPEAFIVKHYTILTSLNSRTIYLKLTDTIGYICYETHLEAGDFHLSLPVESVYQLITQCFAEDIGYSADIGISGKTMTIRFRARVNNYIFFDFQVNIKEKTISSDGQLTLNFNRIEERLDQVERKANEMMMSVERQTTETMSEVERKTNQLYSILESRITKLESCLANAEIAIRLNSSVVPFSISALSVPADNYLRLEKLQYLYNLQRISFTPMSLPDLSGCVCPTVKELYLDGGGTTNFRSIAGIELMPNLESLTIMNAPGLTQISDMLPMTHKIKYLRIKGCAGINMDGLTIYCRVNHIGLTRT</sequence>
<dbReference type="AlphaFoldDB" id="A0A6C0B5L3"/>
<evidence type="ECO:0000313" key="2">
    <source>
        <dbReference type="EMBL" id="QHS87386.1"/>
    </source>
</evidence>
<keyword evidence="1" id="KW-0175">Coiled coil</keyword>
<organism evidence="2">
    <name type="scientific">viral metagenome</name>
    <dbReference type="NCBI Taxonomy" id="1070528"/>
    <lineage>
        <taxon>unclassified sequences</taxon>
        <taxon>metagenomes</taxon>
        <taxon>organismal metagenomes</taxon>
    </lineage>
</organism>
<evidence type="ECO:0000256" key="1">
    <source>
        <dbReference type="SAM" id="Coils"/>
    </source>
</evidence>
<protein>
    <submittedName>
        <fullName evidence="2">Uncharacterized protein</fullName>
    </submittedName>
</protein>
<accession>A0A6C0B5L3</accession>
<dbReference type="InterPro" id="IPR032675">
    <property type="entry name" value="LRR_dom_sf"/>
</dbReference>
<feature type="coiled-coil region" evidence="1">
    <location>
        <begin position="145"/>
        <end position="172"/>
    </location>
</feature>